<keyword evidence="5" id="KW-1185">Reference proteome</keyword>
<comment type="caution">
    <text evidence="4">The sequence shown here is derived from an EMBL/GenBank/DDBJ whole genome shotgun (WGS) entry which is preliminary data.</text>
</comment>
<name>A0ABY0P0V5_9HYPH</name>
<dbReference type="Gene3D" id="3.40.1190.20">
    <property type="match status" value="1"/>
</dbReference>
<dbReference type="Proteomes" id="UP000199468">
    <property type="component" value="Unassembled WGS sequence"/>
</dbReference>
<gene>
    <name evidence="4" type="ORF">SAMN05421844_104470</name>
</gene>
<evidence type="ECO:0000256" key="2">
    <source>
        <dbReference type="ARBA" id="ARBA00022777"/>
    </source>
</evidence>
<dbReference type="PANTHER" id="PTHR10584:SF166">
    <property type="entry name" value="RIBOKINASE"/>
    <property type="match status" value="1"/>
</dbReference>
<dbReference type="EMBL" id="FNBZ01000004">
    <property type="protein sequence ID" value="SDG60594.1"/>
    <property type="molecule type" value="Genomic_DNA"/>
</dbReference>
<dbReference type="PANTHER" id="PTHR10584">
    <property type="entry name" value="SUGAR KINASE"/>
    <property type="match status" value="1"/>
</dbReference>
<keyword evidence="1" id="KW-0808">Transferase</keyword>
<dbReference type="PROSITE" id="PS00584">
    <property type="entry name" value="PFKB_KINASES_2"/>
    <property type="match status" value="1"/>
</dbReference>
<evidence type="ECO:0000313" key="5">
    <source>
        <dbReference type="Proteomes" id="UP000199468"/>
    </source>
</evidence>
<feature type="domain" description="Carbohydrate kinase PfkB" evidence="3">
    <location>
        <begin position="18"/>
        <end position="168"/>
    </location>
</feature>
<evidence type="ECO:0000256" key="1">
    <source>
        <dbReference type="ARBA" id="ARBA00022679"/>
    </source>
</evidence>
<organism evidence="4 5">
    <name type="scientific">Bosea robiniae</name>
    <dbReference type="NCBI Taxonomy" id="1036780"/>
    <lineage>
        <taxon>Bacteria</taxon>
        <taxon>Pseudomonadati</taxon>
        <taxon>Pseudomonadota</taxon>
        <taxon>Alphaproteobacteria</taxon>
        <taxon>Hyphomicrobiales</taxon>
        <taxon>Boseaceae</taxon>
        <taxon>Bosea</taxon>
    </lineage>
</organism>
<accession>A0ABY0P0V5</accession>
<dbReference type="InterPro" id="IPR002173">
    <property type="entry name" value="Carboh/pur_kinase_PfkB_CS"/>
</dbReference>
<dbReference type="Pfam" id="PF00294">
    <property type="entry name" value="PfkB"/>
    <property type="match status" value="1"/>
</dbReference>
<dbReference type="InterPro" id="IPR011611">
    <property type="entry name" value="PfkB_dom"/>
</dbReference>
<sequence>MLTASTTLVLQMEVPFAQSLALAQRVQRSGGRVIWNCAPVPDGFSAAAASALLAASEVLVVNEHEAADIAAILEQPSTGPGGLSRSTATNCIVTASAEGAFAYTPAGETIHVPAPRIEPVDTTGAGDTFVGAVAMALDEGLELAQALDLGCRAAATTCLAQGAQAGMPLRRF</sequence>
<proteinExistence type="predicted"/>
<dbReference type="InterPro" id="IPR029056">
    <property type="entry name" value="Ribokinase-like"/>
</dbReference>
<keyword evidence="2" id="KW-0418">Kinase</keyword>
<evidence type="ECO:0000313" key="4">
    <source>
        <dbReference type="EMBL" id="SDG60594.1"/>
    </source>
</evidence>
<evidence type="ECO:0000259" key="3">
    <source>
        <dbReference type="Pfam" id="PF00294"/>
    </source>
</evidence>
<reference evidence="4 5" key="1">
    <citation type="submission" date="2016-10" db="EMBL/GenBank/DDBJ databases">
        <authorList>
            <person name="Varghese N."/>
            <person name="Submissions S."/>
        </authorList>
    </citation>
    <scope>NUCLEOTIDE SEQUENCE [LARGE SCALE GENOMIC DNA]</scope>
    <source>
        <strain evidence="4 5">DSM 26672</strain>
    </source>
</reference>
<dbReference type="SUPFAM" id="SSF53613">
    <property type="entry name" value="Ribokinase-like"/>
    <property type="match status" value="1"/>
</dbReference>
<protein>
    <submittedName>
        <fullName evidence="4">Ribokinase</fullName>
    </submittedName>
</protein>